<keyword evidence="2" id="KW-1185">Reference proteome</keyword>
<evidence type="ECO:0000313" key="2">
    <source>
        <dbReference type="Proteomes" id="UP000318313"/>
    </source>
</evidence>
<organism evidence="1 2">
    <name type="scientific">Gimesia fumaroli</name>
    <dbReference type="NCBI Taxonomy" id="2527976"/>
    <lineage>
        <taxon>Bacteria</taxon>
        <taxon>Pseudomonadati</taxon>
        <taxon>Planctomycetota</taxon>
        <taxon>Planctomycetia</taxon>
        <taxon>Planctomycetales</taxon>
        <taxon>Planctomycetaceae</taxon>
        <taxon>Gimesia</taxon>
    </lineage>
</organism>
<name>A0A518IGT8_9PLAN</name>
<evidence type="ECO:0000313" key="1">
    <source>
        <dbReference type="EMBL" id="QDV52308.1"/>
    </source>
</evidence>
<reference evidence="1 2" key="1">
    <citation type="submission" date="2019-03" db="EMBL/GenBank/DDBJ databases">
        <title>Deep-cultivation of Planctomycetes and their phenomic and genomic characterization uncovers novel biology.</title>
        <authorList>
            <person name="Wiegand S."/>
            <person name="Jogler M."/>
            <person name="Boedeker C."/>
            <person name="Pinto D."/>
            <person name="Vollmers J."/>
            <person name="Rivas-Marin E."/>
            <person name="Kohn T."/>
            <person name="Peeters S.H."/>
            <person name="Heuer A."/>
            <person name="Rast P."/>
            <person name="Oberbeckmann S."/>
            <person name="Bunk B."/>
            <person name="Jeske O."/>
            <person name="Meyerdierks A."/>
            <person name="Storesund J.E."/>
            <person name="Kallscheuer N."/>
            <person name="Luecker S."/>
            <person name="Lage O.M."/>
            <person name="Pohl T."/>
            <person name="Merkel B.J."/>
            <person name="Hornburger P."/>
            <person name="Mueller R.-W."/>
            <person name="Bruemmer F."/>
            <person name="Labrenz M."/>
            <person name="Spormann A.M."/>
            <person name="Op den Camp H."/>
            <person name="Overmann J."/>
            <person name="Amann R."/>
            <person name="Jetten M.S.M."/>
            <person name="Mascher T."/>
            <person name="Medema M.H."/>
            <person name="Devos D.P."/>
            <person name="Kaster A.-K."/>
            <person name="Ovreas L."/>
            <person name="Rohde M."/>
            <person name="Galperin M.Y."/>
            <person name="Jogler C."/>
        </authorList>
    </citation>
    <scope>NUCLEOTIDE SEQUENCE [LARGE SCALE GENOMIC DNA]</scope>
    <source>
        <strain evidence="1 2">Enr17</strain>
    </source>
</reference>
<dbReference type="Proteomes" id="UP000318313">
    <property type="component" value="Chromosome"/>
</dbReference>
<sequence>MSPRGVDVFAGNRSKASAGSFARVIFYRTSLGGRTRRSAPYDSNSLVTTNARVFSTTKITKLHEMYLKWVAPLACPTVNVKGFCYSKR</sequence>
<accession>A0A518IGT8</accession>
<dbReference type="EMBL" id="CP037452">
    <property type="protein sequence ID" value="QDV52308.1"/>
    <property type="molecule type" value="Genomic_DNA"/>
</dbReference>
<dbReference type="AlphaFoldDB" id="A0A518IGT8"/>
<gene>
    <name evidence="1" type="ORF">Enr17x_43690</name>
</gene>
<protein>
    <submittedName>
        <fullName evidence="1">Uncharacterized protein</fullName>
    </submittedName>
</protein>
<proteinExistence type="predicted"/>
<dbReference type="KEGG" id="gfm:Enr17x_43690"/>